<dbReference type="Proteomes" id="UP001732700">
    <property type="component" value="Chromosome 2A"/>
</dbReference>
<proteinExistence type="predicted"/>
<sequence length="292" mass="32609">MLNMNHPCGTLDNILTFLWCIWKSRNDCLFNRKESHPFQIHHRADAINRNLEMFNILQDTFDGNEATVRQQKSMLSVSSDIRVGATDDDQSQEVTIRQGETIRTYLDIQGRKIYSDAAWKTKKVPGSQGRILTGLGVYCQIQHDHTKATVLIQASTAKAPSPLHAEAMAPLLASQIPEQLKTQQVTFLTDNLTLSRAAAATKTTDTQVSWQLGEQITVYKNASKELQSRIFHIKRDINGVAHNCAHQAISQNQSRPIFSCSNSAHTHDNCPIVLAVQNLNSQGIVLHAVQCI</sequence>
<dbReference type="EnsemblPlants" id="AVESA.00010b.r2.2AG0258410.1">
    <property type="protein sequence ID" value="AVESA.00010b.r2.2AG0258410.1.CDS.1"/>
    <property type="gene ID" value="AVESA.00010b.r2.2AG0258410"/>
</dbReference>
<protein>
    <submittedName>
        <fullName evidence="1">Uncharacterized protein</fullName>
    </submittedName>
</protein>
<reference evidence="1" key="2">
    <citation type="submission" date="2025-09" db="UniProtKB">
        <authorList>
            <consortium name="EnsemblPlants"/>
        </authorList>
    </citation>
    <scope>IDENTIFICATION</scope>
</reference>
<accession>A0ACD5UJJ2</accession>
<name>A0ACD5UJJ2_AVESA</name>
<reference evidence="1" key="1">
    <citation type="submission" date="2021-05" db="EMBL/GenBank/DDBJ databases">
        <authorList>
            <person name="Scholz U."/>
            <person name="Mascher M."/>
            <person name="Fiebig A."/>
        </authorList>
    </citation>
    <scope>NUCLEOTIDE SEQUENCE [LARGE SCALE GENOMIC DNA]</scope>
</reference>
<keyword evidence="2" id="KW-1185">Reference proteome</keyword>
<evidence type="ECO:0000313" key="1">
    <source>
        <dbReference type="EnsemblPlants" id="AVESA.00010b.r2.2AG0258410.1.CDS.1"/>
    </source>
</evidence>
<organism evidence="1 2">
    <name type="scientific">Avena sativa</name>
    <name type="common">Oat</name>
    <dbReference type="NCBI Taxonomy" id="4498"/>
    <lineage>
        <taxon>Eukaryota</taxon>
        <taxon>Viridiplantae</taxon>
        <taxon>Streptophyta</taxon>
        <taxon>Embryophyta</taxon>
        <taxon>Tracheophyta</taxon>
        <taxon>Spermatophyta</taxon>
        <taxon>Magnoliopsida</taxon>
        <taxon>Liliopsida</taxon>
        <taxon>Poales</taxon>
        <taxon>Poaceae</taxon>
        <taxon>BOP clade</taxon>
        <taxon>Pooideae</taxon>
        <taxon>Poodae</taxon>
        <taxon>Poeae</taxon>
        <taxon>Poeae Chloroplast Group 1 (Aveneae type)</taxon>
        <taxon>Aveninae</taxon>
        <taxon>Avena</taxon>
    </lineage>
</organism>
<evidence type="ECO:0000313" key="2">
    <source>
        <dbReference type="Proteomes" id="UP001732700"/>
    </source>
</evidence>